<sequence length="129" mass="14826">MQLNHEYVRVILLFIESNHKEGHELTMSDFFSSKSLEKIDKEEIIYTLKKLNEADYIDIKFFYGSNVVIHFGCSGITWKGHEFLDNIRDNKVWDKTKNIAKNVSSVSLSVLSDIASKVITDLISKQIGI</sequence>
<keyword evidence="2" id="KW-1185">Reference proteome</keyword>
<dbReference type="Proteomes" id="UP000789707">
    <property type="component" value="Unassembled WGS sequence"/>
</dbReference>
<accession>A0ABN8BI89</accession>
<proteinExistence type="predicted"/>
<dbReference type="RefSeq" id="WP_230096203.1">
    <property type="nucleotide sequence ID" value="NZ_CAKKNS010000001.1"/>
</dbReference>
<reference evidence="1 2" key="1">
    <citation type="submission" date="2021-11" db="EMBL/GenBank/DDBJ databases">
        <authorList>
            <person name="Depoorter E."/>
        </authorList>
    </citation>
    <scope>NUCLEOTIDE SEQUENCE [LARGE SCALE GENOMIC DNA]</scope>
    <source>
        <strain evidence="1 2">LMG 24289</strain>
    </source>
</reference>
<dbReference type="InterPro" id="IPR019650">
    <property type="entry name" value="DUF2513"/>
</dbReference>
<evidence type="ECO:0000313" key="1">
    <source>
        <dbReference type="EMBL" id="CAH0416141.1"/>
    </source>
</evidence>
<organism evidence="1 2">
    <name type="scientific">Periweissella fabaria</name>
    <dbReference type="NCBI Taxonomy" id="546157"/>
    <lineage>
        <taxon>Bacteria</taxon>
        <taxon>Bacillati</taxon>
        <taxon>Bacillota</taxon>
        <taxon>Bacilli</taxon>
        <taxon>Lactobacillales</taxon>
        <taxon>Lactobacillaceae</taxon>
        <taxon>Periweissella</taxon>
    </lineage>
</organism>
<dbReference type="Pfam" id="PF10711">
    <property type="entry name" value="DUF2513"/>
    <property type="match status" value="1"/>
</dbReference>
<evidence type="ECO:0000313" key="2">
    <source>
        <dbReference type="Proteomes" id="UP000789707"/>
    </source>
</evidence>
<evidence type="ECO:0008006" key="3">
    <source>
        <dbReference type="Google" id="ProtNLM"/>
    </source>
</evidence>
<name>A0ABN8BI89_9LACO</name>
<dbReference type="EMBL" id="CAKKNS010000001">
    <property type="protein sequence ID" value="CAH0416141.1"/>
    <property type="molecule type" value="Genomic_DNA"/>
</dbReference>
<protein>
    <recommendedName>
        <fullName evidence="3">DUF2513 domain-containing protein</fullName>
    </recommendedName>
</protein>
<gene>
    <name evidence="1" type="ORF">WFA24289_00440</name>
</gene>
<comment type="caution">
    <text evidence="1">The sequence shown here is derived from an EMBL/GenBank/DDBJ whole genome shotgun (WGS) entry which is preliminary data.</text>
</comment>